<feature type="region of interest" description="Disordered" evidence="1">
    <location>
        <begin position="1"/>
        <end position="40"/>
    </location>
</feature>
<dbReference type="STRING" id="341036.SAMN05660649_00705"/>
<dbReference type="AlphaFoldDB" id="A0A1I2PB40"/>
<evidence type="ECO:0000313" key="3">
    <source>
        <dbReference type="Proteomes" id="UP000199337"/>
    </source>
</evidence>
<gene>
    <name evidence="2" type="ORF">SAMN05660649_00705</name>
</gene>
<keyword evidence="3" id="KW-1185">Reference proteome</keyword>
<proteinExistence type="predicted"/>
<protein>
    <submittedName>
        <fullName evidence="2">Uncharacterized protein</fullName>
    </submittedName>
</protein>
<dbReference type="Proteomes" id="UP000199337">
    <property type="component" value="Unassembled WGS sequence"/>
</dbReference>
<evidence type="ECO:0000313" key="2">
    <source>
        <dbReference type="EMBL" id="SFG10876.1"/>
    </source>
</evidence>
<accession>A0A1I2PB40</accession>
<name>A0A1I2PB40_9FIRM</name>
<reference evidence="3" key="1">
    <citation type="submission" date="2016-10" db="EMBL/GenBank/DDBJ databases">
        <authorList>
            <person name="Varghese N."/>
            <person name="Submissions S."/>
        </authorList>
    </citation>
    <scope>NUCLEOTIDE SEQUENCE [LARGE SCALE GENOMIC DNA]</scope>
    <source>
        <strain evidence="3">DSM 17038</strain>
    </source>
</reference>
<sequence length="40" mass="4141">MKEKAVPGAGCGVPGRLPGRGDAKEALHRTGLLQGSKLQR</sequence>
<dbReference type="EMBL" id="FOOX01000002">
    <property type="protein sequence ID" value="SFG10876.1"/>
    <property type="molecule type" value="Genomic_DNA"/>
</dbReference>
<organism evidence="2 3">
    <name type="scientific">Desulfotruncus arcticus DSM 17038</name>
    <dbReference type="NCBI Taxonomy" id="1121424"/>
    <lineage>
        <taxon>Bacteria</taxon>
        <taxon>Bacillati</taxon>
        <taxon>Bacillota</taxon>
        <taxon>Clostridia</taxon>
        <taxon>Eubacteriales</taxon>
        <taxon>Desulfallaceae</taxon>
        <taxon>Desulfotruncus</taxon>
    </lineage>
</organism>
<feature type="compositionally biased region" description="Basic and acidic residues" evidence="1">
    <location>
        <begin position="19"/>
        <end position="28"/>
    </location>
</feature>
<evidence type="ECO:0000256" key="1">
    <source>
        <dbReference type="SAM" id="MobiDB-lite"/>
    </source>
</evidence>